<proteinExistence type="predicted"/>
<evidence type="ECO:0000313" key="2">
    <source>
        <dbReference type="EMBL" id="GCB21871.1"/>
    </source>
</evidence>
<reference evidence="2 3" key="1">
    <citation type="submission" date="2016-09" db="EMBL/GenBank/DDBJ databases">
        <title>Aspergillus awamori IFM 58123T.</title>
        <authorList>
            <person name="Kusuya Y."/>
            <person name="Shimizu M."/>
            <person name="Takahashi H."/>
            <person name="Yaguchi T."/>
        </authorList>
    </citation>
    <scope>NUCLEOTIDE SEQUENCE [LARGE SCALE GENOMIC DNA]</scope>
    <source>
        <strain evidence="2 3">IFM 58123</strain>
    </source>
</reference>
<evidence type="ECO:0000256" key="1">
    <source>
        <dbReference type="SAM" id="MobiDB-lite"/>
    </source>
</evidence>
<protein>
    <submittedName>
        <fullName evidence="2">Uncharacterized protein</fullName>
    </submittedName>
</protein>
<keyword evidence="3" id="KW-1185">Reference proteome</keyword>
<dbReference type="Proteomes" id="UP000286921">
    <property type="component" value="Unassembled WGS sequence"/>
</dbReference>
<evidence type="ECO:0000313" key="3">
    <source>
        <dbReference type="Proteomes" id="UP000286921"/>
    </source>
</evidence>
<sequence length="87" mass="9642">MEIRWHNPQHVPDAMTSRQGNGSASPQRPAPPLARQSGSYICISVIDNLWLLLAILGDKTTAVMPSRSDGSLELPKFDQNFRSLPAW</sequence>
<comment type="caution">
    <text evidence="2">The sequence shown here is derived from an EMBL/GenBank/DDBJ whole genome shotgun (WGS) entry which is preliminary data.</text>
</comment>
<feature type="region of interest" description="Disordered" evidence="1">
    <location>
        <begin position="1"/>
        <end position="34"/>
    </location>
</feature>
<name>A0A401KRJ2_ASPAW</name>
<feature type="compositionally biased region" description="Polar residues" evidence="1">
    <location>
        <begin position="16"/>
        <end position="26"/>
    </location>
</feature>
<accession>A0A401KRJ2</accession>
<gene>
    <name evidence="2" type="ORF">AAWM_04756</name>
</gene>
<organism evidence="2 3">
    <name type="scientific">Aspergillus awamori</name>
    <name type="common">Black koji mold</name>
    <dbReference type="NCBI Taxonomy" id="105351"/>
    <lineage>
        <taxon>Eukaryota</taxon>
        <taxon>Fungi</taxon>
        <taxon>Dikarya</taxon>
        <taxon>Ascomycota</taxon>
        <taxon>Pezizomycotina</taxon>
        <taxon>Eurotiomycetes</taxon>
        <taxon>Eurotiomycetidae</taxon>
        <taxon>Eurotiales</taxon>
        <taxon>Aspergillaceae</taxon>
        <taxon>Aspergillus</taxon>
    </lineage>
</organism>
<dbReference type="AlphaFoldDB" id="A0A401KRJ2"/>
<dbReference type="EMBL" id="BDHI01000014">
    <property type="protein sequence ID" value="GCB21871.1"/>
    <property type="molecule type" value="Genomic_DNA"/>
</dbReference>